<name>A0A3N0XUU5_ANAGA</name>
<reference evidence="1 2" key="1">
    <citation type="submission" date="2018-10" db="EMBL/GenBank/DDBJ databases">
        <title>Genome assembly for a Yunnan-Guizhou Plateau 3E fish, Anabarilius grahami (Regan), and its evolutionary and genetic applications.</title>
        <authorList>
            <person name="Jiang W."/>
        </authorList>
    </citation>
    <scope>NUCLEOTIDE SEQUENCE [LARGE SCALE GENOMIC DNA]</scope>
    <source>
        <strain evidence="1">AG-KIZ</strain>
        <tissue evidence="1">Muscle</tissue>
    </source>
</reference>
<evidence type="ECO:0000313" key="2">
    <source>
        <dbReference type="Proteomes" id="UP000281406"/>
    </source>
</evidence>
<comment type="caution">
    <text evidence="1">The sequence shown here is derived from an EMBL/GenBank/DDBJ whole genome shotgun (WGS) entry which is preliminary data.</text>
</comment>
<keyword evidence="2" id="KW-1185">Reference proteome</keyword>
<dbReference type="EMBL" id="RJVU01059915">
    <property type="protein sequence ID" value="ROJ62526.1"/>
    <property type="molecule type" value="Genomic_DNA"/>
</dbReference>
<gene>
    <name evidence="1" type="ORF">DPX16_21512</name>
</gene>
<organism evidence="1 2">
    <name type="scientific">Anabarilius grahami</name>
    <name type="common">Kanglang fish</name>
    <name type="synonym">Barilius grahami</name>
    <dbReference type="NCBI Taxonomy" id="495550"/>
    <lineage>
        <taxon>Eukaryota</taxon>
        <taxon>Metazoa</taxon>
        <taxon>Chordata</taxon>
        <taxon>Craniata</taxon>
        <taxon>Vertebrata</taxon>
        <taxon>Euteleostomi</taxon>
        <taxon>Actinopterygii</taxon>
        <taxon>Neopterygii</taxon>
        <taxon>Teleostei</taxon>
        <taxon>Ostariophysi</taxon>
        <taxon>Cypriniformes</taxon>
        <taxon>Xenocyprididae</taxon>
        <taxon>Xenocypridinae</taxon>
        <taxon>Xenocypridinae incertae sedis</taxon>
        <taxon>Anabarilius</taxon>
    </lineage>
</organism>
<evidence type="ECO:0000313" key="1">
    <source>
        <dbReference type="EMBL" id="ROJ62526.1"/>
    </source>
</evidence>
<dbReference type="AlphaFoldDB" id="A0A3N0XUU5"/>
<protein>
    <submittedName>
        <fullName evidence="1">Uncharacterized protein</fullName>
    </submittedName>
</protein>
<sequence>MVFSLTLFKPESTLMERLRKKLQLLDCIWTFLNGERAAVSPQRKRDPPGHLGTTAKAIRACWIRSVNESGQCEDVHLSIQRMCITVRAVCHTRGLIFCQPKEPVHVHRHRTYVWMNMGVCLHVCDYNDCGFVKSHKTKQADLPCGKFYR</sequence>
<accession>A0A3N0XUU5</accession>
<proteinExistence type="predicted"/>
<dbReference type="Proteomes" id="UP000281406">
    <property type="component" value="Unassembled WGS sequence"/>
</dbReference>